<evidence type="ECO:0000313" key="2">
    <source>
        <dbReference type="EMBL" id="KAI5320642.1"/>
    </source>
</evidence>
<evidence type="ECO:0000313" key="3">
    <source>
        <dbReference type="Proteomes" id="UP001054821"/>
    </source>
</evidence>
<sequence>MREANKVGELEDVDPTWKSYPSSNSTAQPKTISLARIINTTPTFHLPTFNCSKHYSCALKFNLPNRPNNLLNRSTTSSDFIGIEHLRYWLFREERTVHPT</sequence>
<keyword evidence="3" id="KW-1185">Reference proteome</keyword>
<reference evidence="2 3" key="1">
    <citation type="journal article" date="2022" name="G3 (Bethesda)">
        <title>Whole-genome sequence and methylome profiling of the almond [Prunus dulcis (Mill.) D.A. Webb] cultivar 'Nonpareil'.</title>
        <authorList>
            <person name="D'Amico-Willman K.M."/>
            <person name="Ouma W.Z."/>
            <person name="Meulia T."/>
            <person name="Sideli G.M."/>
            <person name="Gradziel T.M."/>
            <person name="Fresnedo-Ramirez J."/>
        </authorList>
    </citation>
    <scope>NUCLEOTIDE SEQUENCE [LARGE SCALE GENOMIC DNA]</scope>
    <source>
        <strain evidence="2">Clone GOH B32 T37-40</strain>
    </source>
</reference>
<accession>A0AAD4VB17</accession>
<protein>
    <submittedName>
        <fullName evidence="2">Uncharacterized protein</fullName>
    </submittedName>
</protein>
<dbReference type="AlphaFoldDB" id="A0AAD4VB17"/>
<dbReference type="EMBL" id="JAJFAZ020000007">
    <property type="protein sequence ID" value="KAI5320642.1"/>
    <property type="molecule type" value="Genomic_DNA"/>
</dbReference>
<proteinExistence type="predicted"/>
<evidence type="ECO:0000256" key="1">
    <source>
        <dbReference type="SAM" id="MobiDB-lite"/>
    </source>
</evidence>
<comment type="caution">
    <text evidence="2">The sequence shown here is derived from an EMBL/GenBank/DDBJ whole genome shotgun (WGS) entry which is preliminary data.</text>
</comment>
<name>A0AAD4VB17_PRUDU</name>
<feature type="region of interest" description="Disordered" evidence="1">
    <location>
        <begin position="1"/>
        <end position="27"/>
    </location>
</feature>
<dbReference type="Proteomes" id="UP001054821">
    <property type="component" value="Chromosome 7"/>
</dbReference>
<gene>
    <name evidence="2" type="ORF">L3X38_040350</name>
</gene>
<organism evidence="2 3">
    <name type="scientific">Prunus dulcis</name>
    <name type="common">Almond</name>
    <name type="synonym">Amygdalus dulcis</name>
    <dbReference type="NCBI Taxonomy" id="3755"/>
    <lineage>
        <taxon>Eukaryota</taxon>
        <taxon>Viridiplantae</taxon>
        <taxon>Streptophyta</taxon>
        <taxon>Embryophyta</taxon>
        <taxon>Tracheophyta</taxon>
        <taxon>Spermatophyta</taxon>
        <taxon>Magnoliopsida</taxon>
        <taxon>eudicotyledons</taxon>
        <taxon>Gunneridae</taxon>
        <taxon>Pentapetalae</taxon>
        <taxon>rosids</taxon>
        <taxon>fabids</taxon>
        <taxon>Rosales</taxon>
        <taxon>Rosaceae</taxon>
        <taxon>Amygdaloideae</taxon>
        <taxon>Amygdaleae</taxon>
        <taxon>Prunus</taxon>
    </lineage>
</organism>